<dbReference type="Gene3D" id="1.20.1420.20">
    <property type="entry name" value="M75 peptidase, HXXE motif"/>
    <property type="match status" value="1"/>
</dbReference>
<feature type="domain" description="Imelysin-like" evidence="4">
    <location>
        <begin position="41"/>
        <end position="335"/>
    </location>
</feature>
<dbReference type="CDD" id="cd14659">
    <property type="entry name" value="Imelysin-like_IPPA"/>
    <property type="match status" value="1"/>
</dbReference>
<name>A0A939ERC1_9HYPH</name>
<comment type="subcellular location">
    <subcellularLocation>
        <location evidence="1">Cell envelope</location>
    </subcellularLocation>
</comment>
<dbReference type="InterPro" id="IPR034984">
    <property type="entry name" value="Imelysin-like_IPPA"/>
</dbReference>
<evidence type="ECO:0000256" key="1">
    <source>
        <dbReference type="ARBA" id="ARBA00004196"/>
    </source>
</evidence>
<evidence type="ECO:0000313" key="6">
    <source>
        <dbReference type="Proteomes" id="UP000664779"/>
    </source>
</evidence>
<keyword evidence="6" id="KW-1185">Reference proteome</keyword>
<comment type="caution">
    <text evidence="5">The sequence shown here is derived from an EMBL/GenBank/DDBJ whole genome shotgun (WGS) entry which is preliminary data.</text>
</comment>
<feature type="signal peptide" evidence="3">
    <location>
        <begin position="1"/>
        <end position="24"/>
    </location>
</feature>
<dbReference type="AlphaFoldDB" id="A0A939ERC1"/>
<dbReference type="InterPro" id="IPR018976">
    <property type="entry name" value="Imelysin-like"/>
</dbReference>
<evidence type="ECO:0000256" key="2">
    <source>
        <dbReference type="ARBA" id="ARBA00022729"/>
    </source>
</evidence>
<dbReference type="GO" id="GO:0030313">
    <property type="term" value="C:cell envelope"/>
    <property type="evidence" value="ECO:0007669"/>
    <property type="project" value="UniProtKB-SubCell"/>
</dbReference>
<dbReference type="Pfam" id="PF09375">
    <property type="entry name" value="Peptidase_M75"/>
    <property type="match status" value="1"/>
</dbReference>
<accession>A0A939ERC1</accession>
<dbReference type="EMBL" id="JAFLNF010000009">
    <property type="protein sequence ID" value="MBO0347083.1"/>
    <property type="molecule type" value="Genomic_DNA"/>
</dbReference>
<gene>
    <name evidence="5" type="ORF">J0X15_17785</name>
</gene>
<dbReference type="Proteomes" id="UP000664779">
    <property type="component" value="Unassembled WGS sequence"/>
</dbReference>
<reference evidence="5" key="1">
    <citation type="submission" date="2021-03" db="EMBL/GenBank/DDBJ databases">
        <title>Roseibium sp. CAU 1637 isolated from Incheon.</title>
        <authorList>
            <person name="Kim W."/>
        </authorList>
    </citation>
    <scope>NUCLEOTIDE SEQUENCE</scope>
    <source>
        <strain evidence="5">CAU 1637</strain>
    </source>
</reference>
<protein>
    <submittedName>
        <fullName evidence="5">Imelysin family protein</fullName>
    </submittedName>
</protein>
<feature type="chain" id="PRO_5037107008" evidence="3">
    <location>
        <begin position="25"/>
        <end position="362"/>
    </location>
</feature>
<proteinExistence type="predicted"/>
<organism evidence="5 6">
    <name type="scientific">Roseibium limicola</name>
    <dbReference type="NCBI Taxonomy" id="2816037"/>
    <lineage>
        <taxon>Bacteria</taxon>
        <taxon>Pseudomonadati</taxon>
        <taxon>Pseudomonadota</taxon>
        <taxon>Alphaproteobacteria</taxon>
        <taxon>Hyphomicrobiales</taxon>
        <taxon>Stappiaceae</taxon>
        <taxon>Roseibium</taxon>
    </lineage>
</organism>
<dbReference type="RefSeq" id="WP_206943718.1">
    <property type="nucleotide sequence ID" value="NZ_JAFLNF010000009.1"/>
</dbReference>
<evidence type="ECO:0000256" key="3">
    <source>
        <dbReference type="SAM" id="SignalP"/>
    </source>
</evidence>
<keyword evidence="2 3" id="KW-0732">Signal</keyword>
<evidence type="ECO:0000313" key="5">
    <source>
        <dbReference type="EMBL" id="MBO0347083.1"/>
    </source>
</evidence>
<sequence length="362" mass="38591">MMRTLLMAGLLVVAAAASPAAAQAQAYATYVTNSIDGYIRPRTEAFAAATTKLPAAVEQLCKAPGEDTRAAFADSYRDVLTSFAAVSFLRFGPVIDDNRLDALAFMPDPRGIAQRQIRRAFAKRDETLTQAETLKDKSVALQGLTALQLIAFSKDAKVVLGNPGEGSDFLCGYAGAIAANVERIAADIASDWADANGYAATLQTPDPDSHQVRTSKDAIETIFNAVVTGLIVVKDQDLLPALGDKREEARPHRLPFSRSGDATAYMQAELDGIEAALTAAGFTPDLPKEFSWVPGSLAFEFSNARNILSAADTPLRHSMEDPETYQKLELLIITIDSLRDTAALSLAGAMELSGGFNALDGD</sequence>
<evidence type="ECO:0000259" key="4">
    <source>
        <dbReference type="Pfam" id="PF09375"/>
    </source>
</evidence>
<dbReference type="InterPro" id="IPR038352">
    <property type="entry name" value="Imelysin_sf"/>
</dbReference>